<reference evidence="2 3" key="1">
    <citation type="submission" date="2016-10" db="EMBL/GenBank/DDBJ databases">
        <authorList>
            <person name="de Groot N.N."/>
        </authorList>
    </citation>
    <scope>NUCLEOTIDE SEQUENCE [LARGE SCALE GENOMIC DNA]</scope>
    <source>
        <strain evidence="2 3">DSM 19547</strain>
    </source>
</reference>
<evidence type="ECO:0000313" key="2">
    <source>
        <dbReference type="EMBL" id="SFO88917.1"/>
    </source>
</evidence>
<evidence type="ECO:0000313" key="3">
    <source>
        <dbReference type="Proteomes" id="UP000199356"/>
    </source>
</evidence>
<feature type="transmembrane region" description="Helical" evidence="1">
    <location>
        <begin position="153"/>
        <end position="177"/>
    </location>
</feature>
<accession>A0A1I5KV87</accession>
<keyword evidence="1" id="KW-0812">Transmembrane</keyword>
<dbReference type="OrthoDB" id="6369004at2"/>
<evidence type="ECO:0000256" key="1">
    <source>
        <dbReference type="SAM" id="Phobius"/>
    </source>
</evidence>
<sequence length="213" mass="21869">MNRRAVLLLLYLCLIGGGLVLGLWLPGALHLEPGSETPSGMPLMLAVVTVVFVLASAAPFVPGAEIGIALMAAFGDTVAALVYAGMVAALSLSFLAGRVIPPERLARAFAALGLARAAALVRQSKGMSPDERRDHLARHAPNRLVPFLLRHRYVALAVALNFPGSALLGGGGGIALVAGMSRLFTPAGFLLSVAVAAAPLPLLVLLTGYAPLP</sequence>
<keyword evidence="3" id="KW-1185">Reference proteome</keyword>
<feature type="transmembrane region" description="Helical" evidence="1">
    <location>
        <begin position="189"/>
        <end position="210"/>
    </location>
</feature>
<gene>
    <name evidence="2" type="ORF">SAMN04488047_101324</name>
</gene>
<protein>
    <recommendedName>
        <fullName evidence="4">TVP38/TMEM64 family membrane protein</fullName>
    </recommendedName>
</protein>
<name>A0A1I5KV87_9RHOB</name>
<keyword evidence="1" id="KW-0472">Membrane</keyword>
<dbReference type="RefSeq" id="WP_093416772.1">
    <property type="nucleotide sequence ID" value="NZ_FOXA01000001.1"/>
</dbReference>
<feature type="transmembrane region" description="Helical" evidence="1">
    <location>
        <begin position="68"/>
        <end position="95"/>
    </location>
</feature>
<organism evidence="2 3">
    <name type="scientific">Tranquillimonas alkanivorans</name>
    <dbReference type="NCBI Taxonomy" id="441119"/>
    <lineage>
        <taxon>Bacteria</taxon>
        <taxon>Pseudomonadati</taxon>
        <taxon>Pseudomonadota</taxon>
        <taxon>Alphaproteobacteria</taxon>
        <taxon>Rhodobacterales</taxon>
        <taxon>Roseobacteraceae</taxon>
        <taxon>Tranquillimonas</taxon>
    </lineage>
</organism>
<keyword evidence="1" id="KW-1133">Transmembrane helix</keyword>
<feature type="transmembrane region" description="Helical" evidence="1">
    <location>
        <begin position="41"/>
        <end position="61"/>
    </location>
</feature>
<dbReference type="STRING" id="441119.SAMN04488047_101324"/>
<dbReference type="Proteomes" id="UP000199356">
    <property type="component" value="Unassembled WGS sequence"/>
</dbReference>
<dbReference type="EMBL" id="FOXA01000001">
    <property type="protein sequence ID" value="SFO88917.1"/>
    <property type="molecule type" value="Genomic_DNA"/>
</dbReference>
<proteinExistence type="predicted"/>
<dbReference type="AlphaFoldDB" id="A0A1I5KV87"/>
<evidence type="ECO:0008006" key="4">
    <source>
        <dbReference type="Google" id="ProtNLM"/>
    </source>
</evidence>